<dbReference type="OrthoDB" id="5985118at2"/>
<keyword evidence="3" id="KW-1185">Reference proteome</keyword>
<gene>
    <name evidence="2" type="ORF">WQ53_14505</name>
</gene>
<evidence type="ECO:0008006" key="4">
    <source>
        <dbReference type="Google" id="ProtNLM"/>
    </source>
</evidence>
<keyword evidence="1" id="KW-0732">Signal</keyword>
<dbReference type="Proteomes" id="UP000033067">
    <property type="component" value="Chromosome"/>
</dbReference>
<name>A0A0E3Z2K9_9GAMM</name>
<evidence type="ECO:0000313" key="3">
    <source>
        <dbReference type="Proteomes" id="UP000033067"/>
    </source>
</evidence>
<feature type="chain" id="PRO_5002415943" description="Secreted protein" evidence="1">
    <location>
        <begin position="19"/>
        <end position="139"/>
    </location>
</feature>
<organism evidence="2 3">
    <name type="scientific">Pseudoxanthomonas suwonensis</name>
    <dbReference type="NCBI Taxonomy" id="314722"/>
    <lineage>
        <taxon>Bacteria</taxon>
        <taxon>Pseudomonadati</taxon>
        <taxon>Pseudomonadota</taxon>
        <taxon>Gammaproteobacteria</taxon>
        <taxon>Lysobacterales</taxon>
        <taxon>Lysobacteraceae</taxon>
        <taxon>Pseudoxanthomonas</taxon>
    </lineage>
</organism>
<dbReference type="PATRIC" id="fig|314722.6.peg.3144"/>
<dbReference type="EMBL" id="CP011144">
    <property type="protein sequence ID" value="AKC87789.1"/>
    <property type="molecule type" value="Genomic_DNA"/>
</dbReference>
<sequence length="139" mass="15310">MRTLLATALLLSMPAAHAAAAGDPLREQAFQDHIAYVATFAMPVLIEKCAALDDGYLQRAAPLYFHYVNANQDRIERGRLLTLAELRPDQTVSGYREQVLASRLGRLDTGTAEEIRRMCESALGVLQGAKIPGEWPSRD</sequence>
<feature type="signal peptide" evidence="1">
    <location>
        <begin position="1"/>
        <end position="18"/>
    </location>
</feature>
<dbReference type="KEGG" id="psuw:WQ53_14505"/>
<evidence type="ECO:0000313" key="2">
    <source>
        <dbReference type="EMBL" id="AKC87789.1"/>
    </source>
</evidence>
<protein>
    <recommendedName>
        <fullName evidence="4">Secreted protein</fullName>
    </recommendedName>
</protein>
<dbReference type="AlphaFoldDB" id="A0A0E3Z2K9"/>
<accession>A0A0E3Z2K9</accession>
<proteinExistence type="predicted"/>
<reference evidence="2 3" key="1">
    <citation type="journal article" date="2015" name="Genome Announc.">
        <title>Complete Genome Sequence of Pseudoxanthomonas suwonensis Strain J1, a Cellulose-Degrading Bacterium Isolated from Leaf- and Wood-Enriched Soil.</title>
        <authorList>
            <person name="Hou L."/>
            <person name="Jiang J."/>
            <person name="Xu Z."/>
            <person name="Zhou Y."/>
            <person name="Leung F.C."/>
        </authorList>
    </citation>
    <scope>NUCLEOTIDE SEQUENCE [LARGE SCALE GENOMIC DNA]</scope>
    <source>
        <strain evidence="2 3">J1</strain>
    </source>
</reference>
<dbReference type="RefSeq" id="WP_052633401.1">
    <property type="nucleotide sequence ID" value="NZ_CP011144.1"/>
</dbReference>
<evidence type="ECO:0000256" key="1">
    <source>
        <dbReference type="SAM" id="SignalP"/>
    </source>
</evidence>